<evidence type="ECO:0000313" key="1">
    <source>
        <dbReference type="EMBL" id="KFF00413.1"/>
    </source>
</evidence>
<dbReference type="Proteomes" id="UP000028713">
    <property type="component" value="Unassembled WGS sequence"/>
</dbReference>
<sequence length="408" mass="46579">MNLEEKKQSLIDAGWNLENPLTEITLIFEGRFQRFQDFSIYENQHDNQAYEVHGAIYQKYLEFNEATGDLGFPTSDEMDNSEMDGGKMSIFQYGIIYWTSYDGAYVQLYPHYEEADLLDWQKVLSDKNNYTSDDISVVINNIREKRDAITTHVKSVPNGFAFFGKFNPKPTAIVAGSIEEWIWEEVSSEGSFDSINAYDNMIVTWGKGISKIHIPKILKSIFTQNPNLEEAFKSIGVAVDENKTLLVVDTTNSAILTNDDGFRHMKSDTKLIDFLADVVSNPDFQDVICNEQWKFVMNFAPGLTGHVSANNWSKDATQLMFHFSYWMPAAGWIGNSSAYKATNGDPTKIILTFYKNQKVAKNDLVKKLKIFAGNSFKKYIAFDQYLTELPEDQCAKFTDNSTTYYVPF</sequence>
<dbReference type="Pfam" id="PF08310">
    <property type="entry name" value="LGFP"/>
    <property type="match status" value="2"/>
</dbReference>
<dbReference type="EMBL" id="JPRP01000001">
    <property type="protein sequence ID" value="KFF00413.1"/>
    <property type="molecule type" value="Genomic_DNA"/>
</dbReference>
<dbReference type="AlphaFoldDB" id="A0A085Z7J9"/>
<dbReference type="eggNOG" id="COG5479">
    <property type="taxonomic scope" value="Bacteria"/>
</dbReference>
<evidence type="ECO:0000313" key="2">
    <source>
        <dbReference type="Proteomes" id="UP000028713"/>
    </source>
</evidence>
<organism evidence="1 2">
    <name type="scientific">Chryseobacterium formosense</name>
    <dbReference type="NCBI Taxonomy" id="236814"/>
    <lineage>
        <taxon>Bacteria</taxon>
        <taxon>Pseudomonadati</taxon>
        <taxon>Bacteroidota</taxon>
        <taxon>Flavobacteriia</taxon>
        <taxon>Flavobacteriales</taxon>
        <taxon>Weeksellaceae</taxon>
        <taxon>Chryseobacterium group</taxon>
        <taxon>Chryseobacterium</taxon>
    </lineage>
</organism>
<dbReference type="RefSeq" id="WP_051882661.1">
    <property type="nucleotide sequence ID" value="NZ_FPAP01000001.1"/>
</dbReference>
<dbReference type="OrthoDB" id="1491565at2"/>
<dbReference type="InterPro" id="IPR013207">
    <property type="entry name" value="LGFP"/>
</dbReference>
<protein>
    <submittedName>
        <fullName evidence="1">Uncharacterized protein</fullName>
    </submittedName>
</protein>
<name>A0A085Z7J9_9FLAO</name>
<reference evidence="1 2" key="1">
    <citation type="submission" date="2014-07" db="EMBL/GenBank/DDBJ databases">
        <title>Genome of Chryseobacterium formosense LMG 24722.</title>
        <authorList>
            <person name="Pipes S.E."/>
            <person name="Stropko S.J."/>
            <person name="Newman J.D."/>
        </authorList>
    </citation>
    <scope>NUCLEOTIDE SEQUENCE [LARGE SCALE GENOMIC DNA]</scope>
    <source>
        <strain evidence="1 2">LMG 24722</strain>
    </source>
</reference>
<gene>
    <name evidence="1" type="ORF">IX39_07130</name>
</gene>
<accession>A0A085Z7J9</accession>
<keyword evidence="2" id="KW-1185">Reference proteome</keyword>
<proteinExistence type="predicted"/>
<comment type="caution">
    <text evidence="1">The sequence shown here is derived from an EMBL/GenBank/DDBJ whole genome shotgun (WGS) entry which is preliminary data.</text>
</comment>
<dbReference type="STRING" id="236814.IX39_07130"/>